<feature type="region of interest" description="Disordered" evidence="1">
    <location>
        <begin position="18"/>
        <end position="48"/>
    </location>
</feature>
<sequence>MLRRWFPRSLTSTILTCSNNISPYSNHNSNGNKSSSGMGNWQPRRKQQTRFSKEALAQSRHRHHLQKETAALRHRINEEQGLQQQQHAQMRRLYTNTATKLIHNASRSTGVSAGDAMATARHLLMLQEATRKEMKRGKKGRKELFTENKRWLR</sequence>
<evidence type="ECO:0000256" key="1">
    <source>
        <dbReference type="SAM" id="MobiDB-lite"/>
    </source>
</evidence>
<evidence type="ECO:0000313" key="3">
    <source>
        <dbReference type="Proteomes" id="UP000192257"/>
    </source>
</evidence>
<dbReference type="VEuPathDB" id="TriTrypDB:TM35_000282040"/>
<protein>
    <submittedName>
        <fullName evidence="2">Uncharacterized protein</fullName>
    </submittedName>
</protein>
<gene>
    <name evidence="2" type="ORF">TM35_000282040</name>
</gene>
<dbReference type="RefSeq" id="XP_028880554.1">
    <property type="nucleotide sequence ID" value="XM_029028235.1"/>
</dbReference>
<dbReference type="AlphaFoldDB" id="A0A1X0NPN9"/>
<proteinExistence type="predicted"/>
<reference evidence="2 3" key="1">
    <citation type="submission" date="2017-03" db="EMBL/GenBank/DDBJ databases">
        <title>An alternative strategy for trypanosome survival in the mammalian bloodstream revealed through genome and transcriptome analysis of the ubiquitous bovine parasite Trypanosoma (Megatrypanum) theileri.</title>
        <authorList>
            <person name="Kelly S."/>
            <person name="Ivens A."/>
            <person name="Mott A."/>
            <person name="O'Neill E."/>
            <person name="Emms D."/>
            <person name="Macleod O."/>
            <person name="Voorheis P."/>
            <person name="Matthews J."/>
            <person name="Matthews K."/>
            <person name="Carrington M."/>
        </authorList>
    </citation>
    <scope>NUCLEOTIDE SEQUENCE [LARGE SCALE GENOMIC DNA]</scope>
    <source>
        <strain evidence="2">Edinburgh</strain>
    </source>
</reference>
<dbReference type="Proteomes" id="UP000192257">
    <property type="component" value="Unassembled WGS sequence"/>
</dbReference>
<keyword evidence="3" id="KW-1185">Reference proteome</keyword>
<feature type="region of interest" description="Disordered" evidence="1">
    <location>
        <begin position="132"/>
        <end position="153"/>
    </location>
</feature>
<feature type="compositionally biased region" description="Basic and acidic residues" evidence="1">
    <location>
        <begin position="142"/>
        <end position="153"/>
    </location>
</feature>
<dbReference type="EMBL" id="NBCO01000028">
    <property type="protein sequence ID" value="ORC86488.1"/>
    <property type="molecule type" value="Genomic_DNA"/>
</dbReference>
<dbReference type="GeneID" id="39988015"/>
<organism evidence="2 3">
    <name type="scientific">Trypanosoma theileri</name>
    <dbReference type="NCBI Taxonomy" id="67003"/>
    <lineage>
        <taxon>Eukaryota</taxon>
        <taxon>Discoba</taxon>
        <taxon>Euglenozoa</taxon>
        <taxon>Kinetoplastea</taxon>
        <taxon>Metakinetoplastina</taxon>
        <taxon>Trypanosomatida</taxon>
        <taxon>Trypanosomatidae</taxon>
        <taxon>Trypanosoma</taxon>
    </lineage>
</organism>
<name>A0A1X0NPN9_9TRYP</name>
<comment type="caution">
    <text evidence="2">The sequence shown here is derived from an EMBL/GenBank/DDBJ whole genome shotgun (WGS) entry which is preliminary data.</text>
</comment>
<feature type="compositionally biased region" description="Low complexity" evidence="1">
    <location>
        <begin position="25"/>
        <end position="40"/>
    </location>
</feature>
<evidence type="ECO:0000313" key="2">
    <source>
        <dbReference type="EMBL" id="ORC86488.1"/>
    </source>
</evidence>
<accession>A0A1X0NPN9</accession>
<dbReference type="OrthoDB" id="247789at2759"/>